<dbReference type="GO" id="GO:0004519">
    <property type="term" value="F:endonuclease activity"/>
    <property type="evidence" value="ECO:0007669"/>
    <property type="project" value="UniProtKB-KW"/>
</dbReference>
<evidence type="ECO:0000256" key="3">
    <source>
        <dbReference type="ARBA" id="ARBA00022722"/>
    </source>
</evidence>
<evidence type="ECO:0000313" key="8">
    <source>
        <dbReference type="EMBL" id="GBG80799.1"/>
    </source>
</evidence>
<protein>
    <recommendedName>
        <fullName evidence="7">Reverse transcriptase RNase H-like domain-containing protein</fullName>
    </recommendedName>
</protein>
<evidence type="ECO:0000256" key="6">
    <source>
        <dbReference type="ARBA" id="ARBA00022918"/>
    </source>
</evidence>
<gene>
    <name evidence="8" type="ORF">CBR_g31355</name>
</gene>
<keyword evidence="6" id="KW-0695">RNA-directed DNA polymerase</keyword>
<dbReference type="AlphaFoldDB" id="A0A388LEQ8"/>
<keyword evidence="5" id="KW-0378">Hydrolase</keyword>
<keyword evidence="1" id="KW-0808">Transferase</keyword>
<sequence>MREGRFEDEPAYRQIGRQAMRYMMLSIHQANHPAEMDSRKLSGRQMPPCRRTSAACQVAGIRRQRGRSCTMEATSCIPPGQMCAIDLRSDCATNRERRRRSSQTCRVHVRYDAFREGSTSTYERELYDLRQALDHWKHYLLGRHFKVYLDQETLRWLKT</sequence>
<keyword evidence="4" id="KW-0255">Endonuclease</keyword>
<evidence type="ECO:0000313" key="9">
    <source>
        <dbReference type="Proteomes" id="UP000265515"/>
    </source>
</evidence>
<evidence type="ECO:0000256" key="1">
    <source>
        <dbReference type="ARBA" id="ARBA00022679"/>
    </source>
</evidence>
<keyword evidence="2" id="KW-0548">Nucleotidyltransferase</keyword>
<dbReference type="Proteomes" id="UP000265515">
    <property type="component" value="Unassembled WGS sequence"/>
</dbReference>
<feature type="domain" description="Reverse transcriptase RNase H-like" evidence="7">
    <location>
        <begin position="118"/>
        <end position="158"/>
    </location>
</feature>
<evidence type="ECO:0000256" key="5">
    <source>
        <dbReference type="ARBA" id="ARBA00022801"/>
    </source>
</evidence>
<evidence type="ECO:0000256" key="2">
    <source>
        <dbReference type="ARBA" id="ARBA00022695"/>
    </source>
</evidence>
<reference evidence="8 9" key="1">
    <citation type="journal article" date="2018" name="Cell">
        <title>The Chara Genome: Secondary Complexity and Implications for Plant Terrestrialization.</title>
        <authorList>
            <person name="Nishiyama T."/>
            <person name="Sakayama H."/>
            <person name="Vries J.D."/>
            <person name="Buschmann H."/>
            <person name="Saint-Marcoux D."/>
            <person name="Ullrich K.K."/>
            <person name="Haas F.B."/>
            <person name="Vanderstraeten L."/>
            <person name="Becker D."/>
            <person name="Lang D."/>
            <person name="Vosolsobe S."/>
            <person name="Rombauts S."/>
            <person name="Wilhelmsson P.K.I."/>
            <person name="Janitza P."/>
            <person name="Kern R."/>
            <person name="Heyl A."/>
            <person name="Rumpler F."/>
            <person name="Villalobos L.I.A.C."/>
            <person name="Clay J.M."/>
            <person name="Skokan R."/>
            <person name="Toyoda A."/>
            <person name="Suzuki Y."/>
            <person name="Kagoshima H."/>
            <person name="Schijlen E."/>
            <person name="Tajeshwar N."/>
            <person name="Catarino B."/>
            <person name="Hetherington A.J."/>
            <person name="Saltykova A."/>
            <person name="Bonnot C."/>
            <person name="Breuninger H."/>
            <person name="Symeonidi A."/>
            <person name="Radhakrishnan G.V."/>
            <person name="Van Nieuwerburgh F."/>
            <person name="Deforce D."/>
            <person name="Chang C."/>
            <person name="Karol K.G."/>
            <person name="Hedrich R."/>
            <person name="Ulvskov P."/>
            <person name="Glockner G."/>
            <person name="Delwiche C.F."/>
            <person name="Petrasek J."/>
            <person name="Van de Peer Y."/>
            <person name="Friml J."/>
            <person name="Beilby M."/>
            <person name="Dolan L."/>
            <person name="Kohara Y."/>
            <person name="Sugano S."/>
            <person name="Fujiyama A."/>
            <person name="Delaux P.-M."/>
            <person name="Quint M."/>
            <person name="TheiBen G."/>
            <person name="Hagemann M."/>
            <person name="Harholt J."/>
            <person name="Dunand C."/>
            <person name="Zachgo S."/>
            <person name="Langdale J."/>
            <person name="Maumus F."/>
            <person name="Straeten D.V.D."/>
            <person name="Gould S.B."/>
            <person name="Rensing S.A."/>
        </authorList>
    </citation>
    <scope>NUCLEOTIDE SEQUENCE [LARGE SCALE GENOMIC DNA]</scope>
    <source>
        <strain evidence="8 9">S276</strain>
    </source>
</reference>
<comment type="caution">
    <text evidence="8">The sequence shown here is derived from an EMBL/GenBank/DDBJ whole genome shotgun (WGS) entry which is preliminary data.</text>
</comment>
<proteinExistence type="predicted"/>
<dbReference type="InterPro" id="IPR041373">
    <property type="entry name" value="RT_RNaseH"/>
</dbReference>
<accession>A0A388LEQ8</accession>
<name>A0A388LEQ8_CHABU</name>
<dbReference type="GO" id="GO:0003964">
    <property type="term" value="F:RNA-directed DNA polymerase activity"/>
    <property type="evidence" value="ECO:0007669"/>
    <property type="project" value="UniProtKB-KW"/>
</dbReference>
<dbReference type="Gramene" id="GBG80799">
    <property type="protein sequence ID" value="GBG80799"/>
    <property type="gene ID" value="CBR_g31355"/>
</dbReference>
<dbReference type="Pfam" id="PF17917">
    <property type="entry name" value="RT_RNaseH"/>
    <property type="match status" value="1"/>
</dbReference>
<evidence type="ECO:0000256" key="4">
    <source>
        <dbReference type="ARBA" id="ARBA00022759"/>
    </source>
</evidence>
<dbReference type="EMBL" id="BFEA01000357">
    <property type="protein sequence ID" value="GBG80799.1"/>
    <property type="molecule type" value="Genomic_DNA"/>
</dbReference>
<evidence type="ECO:0000259" key="7">
    <source>
        <dbReference type="Pfam" id="PF17917"/>
    </source>
</evidence>
<organism evidence="8 9">
    <name type="scientific">Chara braunii</name>
    <name type="common">Braun's stonewort</name>
    <dbReference type="NCBI Taxonomy" id="69332"/>
    <lineage>
        <taxon>Eukaryota</taxon>
        <taxon>Viridiplantae</taxon>
        <taxon>Streptophyta</taxon>
        <taxon>Charophyceae</taxon>
        <taxon>Charales</taxon>
        <taxon>Characeae</taxon>
        <taxon>Chara</taxon>
    </lineage>
</organism>
<dbReference type="GO" id="GO:0016787">
    <property type="term" value="F:hydrolase activity"/>
    <property type="evidence" value="ECO:0007669"/>
    <property type="project" value="UniProtKB-KW"/>
</dbReference>
<keyword evidence="9" id="KW-1185">Reference proteome</keyword>
<keyword evidence="3" id="KW-0540">Nuclease</keyword>